<proteinExistence type="inferred from homology"/>
<accession>A0ABP9UJY4</accession>
<evidence type="ECO:0000256" key="2">
    <source>
        <dbReference type="ARBA" id="ARBA00023186"/>
    </source>
</evidence>
<dbReference type="InterPro" id="IPR009012">
    <property type="entry name" value="GrpE_head"/>
</dbReference>
<dbReference type="Proteomes" id="UP001476282">
    <property type="component" value="Unassembled WGS sequence"/>
</dbReference>
<comment type="function">
    <text evidence="3 4">Participates actively in the response to hyperosmotic and heat shock by preventing the aggregation of stress-denatured proteins, in association with DnaK and GrpE. It is the nucleotide exchange factor for DnaK and may function as a thermosensor. Unfolded proteins bind initially to DnaJ; upon interaction with the DnaJ-bound protein, DnaK hydrolyzes its bound ATP, resulting in the formation of a stable complex. GrpE releases ADP from DnaK; ATP binding to DnaK triggers the release of the substrate protein, thus completing the reaction cycle. Several rounds of ATP-dependent interactions between DnaJ, DnaK and GrpE are required for fully efficient folding.</text>
</comment>
<comment type="subcellular location">
    <subcellularLocation>
        <location evidence="3">Cytoplasm</location>
    </subcellularLocation>
</comment>
<dbReference type="HAMAP" id="MF_01151">
    <property type="entry name" value="GrpE"/>
    <property type="match status" value="1"/>
</dbReference>
<dbReference type="Gene3D" id="2.30.22.10">
    <property type="entry name" value="Head domain of nucleotide exchange factor GrpE"/>
    <property type="match status" value="1"/>
</dbReference>
<reference evidence="6 7" key="1">
    <citation type="submission" date="2024-02" db="EMBL/GenBank/DDBJ databases">
        <title>Haloferula sargassicola NBRC 104335.</title>
        <authorList>
            <person name="Ichikawa N."/>
            <person name="Katano-Makiyama Y."/>
            <person name="Hidaka K."/>
        </authorList>
    </citation>
    <scope>NUCLEOTIDE SEQUENCE [LARGE SCALE GENOMIC DNA]</scope>
    <source>
        <strain evidence="6 7">NBRC 104335</strain>
    </source>
</reference>
<evidence type="ECO:0000256" key="3">
    <source>
        <dbReference type="HAMAP-Rule" id="MF_01151"/>
    </source>
</evidence>
<sequence>MQPDEPQNSAEEFEDNAEVDAAAAEMDELDPITALEQDVLKWKDLAMRGAADLENFRKRAAREREESVRYANQSLLEELLPILDNFEMGMQAAGQEKDSMVFIGMSMVRKQLNDFLANCGVSVIEAEGKPFDPNLHDAVSQEATDEAAEGTVLRVTRRGYLLRDRLLRPASVVVARAPENGEG</sequence>
<dbReference type="EMBL" id="BAABRI010000005">
    <property type="protein sequence ID" value="GAA5481933.1"/>
    <property type="molecule type" value="Genomic_DNA"/>
</dbReference>
<keyword evidence="3 4" id="KW-0346">Stress response</keyword>
<comment type="similarity">
    <text evidence="1 3 5">Belongs to the GrpE family.</text>
</comment>
<dbReference type="InterPro" id="IPR013805">
    <property type="entry name" value="GrpE_CC"/>
</dbReference>
<evidence type="ECO:0000313" key="7">
    <source>
        <dbReference type="Proteomes" id="UP001476282"/>
    </source>
</evidence>
<dbReference type="Gene3D" id="3.90.20.20">
    <property type="match status" value="1"/>
</dbReference>
<dbReference type="RefSeq" id="WP_353566076.1">
    <property type="nucleotide sequence ID" value="NZ_BAABRI010000005.1"/>
</dbReference>
<dbReference type="InterPro" id="IPR000740">
    <property type="entry name" value="GrpE"/>
</dbReference>
<evidence type="ECO:0000256" key="5">
    <source>
        <dbReference type="RuleBase" id="RU004478"/>
    </source>
</evidence>
<dbReference type="SUPFAM" id="SSF51064">
    <property type="entry name" value="Head domain of nucleotide exchange factor GrpE"/>
    <property type="match status" value="1"/>
</dbReference>
<keyword evidence="7" id="KW-1185">Reference proteome</keyword>
<evidence type="ECO:0000313" key="6">
    <source>
        <dbReference type="EMBL" id="GAA5481933.1"/>
    </source>
</evidence>
<evidence type="ECO:0000256" key="4">
    <source>
        <dbReference type="RuleBase" id="RU000639"/>
    </source>
</evidence>
<dbReference type="CDD" id="cd00446">
    <property type="entry name" value="GrpE"/>
    <property type="match status" value="1"/>
</dbReference>
<dbReference type="PANTHER" id="PTHR21237">
    <property type="entry name" value="GRPE PROTEIN"/>
    <property type="match status" value="1"/>
</dbReference>
<dbReference type="Pfam" id="PF01025">
    <property type="entry name" value="GrpE"/>
    <property type="match status" value="1"/>
</dbReference>
<gene>
    <name evidence="3 6" type="primary">grpE</name>
    <name evidence="6" type="ORF">Hsar01_01148</name>
</gene>
<organism evidence="6 7">
    <name type="scientific">Haloferula sargassicola</name>
    <dbReference type="NCBI Taxonomy" id="490096"/>
    <lineage>
        <taxon>Bacteria</taxon>
        <taxon>Pseudomonadati</taxon>
        <taxon>Verrucomicrobiota</taxon>
        <taxon>Verrucomicrobiia</taxon>
        <taxon>Verrucomicrobiales</taxon>
        <taxon>Verrucomicrobiaceae</taxon>
        <taxon>Haloferula</taxon>
    </lineage>
</organism>
<protein>
    <recommendedName>
        <fullName evidence="3 4">Protein GrpE</fullName>
    </recommendedName>
    <alternativeName>
        <fullName evidence="3">HSP-70 cofactor</fullName>
    </alternativeName>
</protein>
<dbReference type="NCBIfam" id="NF010738">
    <property type="entry name" value="PRK14140.1"/>
    <property type="match status" value="1"/>
</dbReference>
<dbReference type="PRINTS" id="PR00773">
    <property type="entry name" value="GRPEPROTEIN"/>
</dbReference>
<keyword evidence="3" id="KW-0963">Cytoplasm</keyword>
<name>A0ABP9UJY4_9BACT</name>
<dbReference type="PROSITE" id="PS01071">
    <property type="entry name" value="GRPE"/>
    <property type="match status" value="1"/>
</dbReference>
<comment type="caution">
    <text evidence="6">The sequence shown here is derived from an EMBL/GenBank/DDBJ whole genome shotgun (WGS) entry which is preliminary data.</text>
</comment>
<comment type="subunit">
    <text evidence="3">Homodimer.</text>
</comment>
<dbReference type="PANTHER" id="PTHR21237:SF23">
    <property type="entry name" value="GRPE PROTEIN HOMOLOG, MITOCHONDRIAL"/>
    <property type="match status" value="1"/>
</dbReference>
<evidence type="ECO:0000256" key="1">
    <source>
        <dbReference type="ARBA" id="ARBA00009054"/>
    </source>
</evidence>
<dbReference type="SUPFAM" id="SSF58014">
    <property type="entry name" value="Coiled-coil domain of nucleotide exchange factor GrpE"/>
    <property type="match status" value="1"/>
</dbReference>
<keyword evidence="2 3" id="KW-0143">Chaperone</keyword>